<protein>
    <submittedName>
        <fullName evidence="2">Putative secreted protein</fullName>
    </submittedName>
</protein>
<dbReference type="EMBL" id="GGFJ01012996">
    <property type="protein sequence ID" value="MBW62137.1"/>
    <property type="molecule type" value="Transcribed_RNA"/>
</dbReference>
<evidence type="ECO:0000313" key="2">
    <source>
        <dbReference type="EMBL" id="MBW62137.1"/>
    </source>
</evidence>
<sequence>MVKRTSLLVYFVVYFAGHARGTTLNTLCKVTSSTINLNINDQTTTGCGERPTNGVRHGCLKRSSVLLDFFYSSHTSTTDQQASTSWSQC</sequence>
<keyword evidence="1" id="KW-0732">Signal</keyword>
<evidence type="ECO:0000256" key="1">
    <source>
        <dbReference type="SAM" id="SignalP"/>
    </source>
</evidence>
<proteinExistence type="predicted"/>
<dbReference type="AlphaFoldDB" id="A0A2M4C9Z0"/>
<name>A0A2M4C9Z0_9DIPT</name>
<organism evidence="2">
    <name type="scientific">Anopheles marajoara</name>
    <dbReference type="NCBI Taxonomy" id="58244"/>
    <lineage>
        <taxon>Eukaryota</taxon>
        <taxon>Metazoa</taxon>
        <taxon>Ecdysozoa</taxon>
        <taxon>Arthropoda</taxon>
        <taxon>Hexapoda</taxon>
        <taxon>Insecta</taxon>
        <taxon>Pterygota</taxon>
        <taxon>Neoptera</taxon>
        <taxon>Endopterygota</taxon>
        <taxon>Diptera</taxon>
        <taxon>Nematocera</taxon>
        <taxon>Culicoidea</taxon>
        <taxon>Culicidae</taxon>
        <taxon>Anophelinae</taxon>
        <taxon>Anopheles</taxon>
    </lineage>
</organism>
<accession>A0A2M4C9Z0</accession>
<reference evidence="2" key="1">
    <citation type="submission" date="2018-01" db="EMBL/GenBank/DDBJ databases">
        <title>An insight into the sialome of Amazonian anophelines.</title>
        <authorList>
            <person name="Ribeiro J.M."/>
            <person name="Scarpassa V."/>
            <person name="Calvo E."/>
        </authorList>
    </citation>
    <scope>NUCLEOTIDE SEQUENCE</scope>
    <source>
        <tissue evidence="2">Salivary glands</tissue>
    </source>
</reference>
<feature type="signal peptide" evidence="1">
    <location>
        <begin position="1"/>
        <end position="21"/>
    </location>
</feature>
<feature type="chain" id="PRO_5014656401" evidence="1">
    <location>
        <begin position="22"/>
        <end position="89"/>
    </location>
</feature>